<keyword evidence="3" id="KW-1185">Reference proteome</keyword>
<proteinExistence type="predicted"/>
<organism evidence="2 3">
    <name type="scientific">Anguilla anguilla</name>
    <name type="common">European freshwater eel</name>
    <name type="synonym">Muraena anguilla</name>
    <dbReference type="NCBI Taxonomy" id="7936"/>
    <lineage>
        <taxon>Eukaryota</taxon>
        <taxon>Metazoa</taxon>
        <taxon>Chordata</taxon>
        <taxon>Craniata</taxon>
        <taxon>Vertebrata</taxon>
        <taxon>Euteleostomi</taxon>
        <taxon>Actinopterygii</taxon>
        <taxon>Neopterygii</taxon>
        <taxon>Teleostei</taxon>
        <taxon>Anguilliformes</taxon>
        <taxon>Anguillidae</taxon>
        <taxon>Anguilla</taxon>
    </lineage>
</organism>
<reference evidence="2" key="1">
    <citation type="submission" date="2021-01" db="EMBL/GenBank/DDBJ databases">
        <title>A chromosome-scale assembly of European eel, Anguilla anguilla.</title>
        <authorList>
            <person name="Henkel C."/>
            <person name="Jong-Raadsen S.A."/>
            <person name="Dufour S."/>
            <person name="Weltzien F.-A."/>
            <person name="Palstra A.P."/>
            <person name="Pelster B."/>
            <person name="Spaink H.P."/>
            <person name="Van Den Thillart G.E."/>
            <person name="Jansen H."/>
            <person name="Zahm M."/>
            <person name="Klopp C."/>
            <person name="Cedric C."/>
            <person name="Louis A."/>
            <person name="Berthelot C."/>
            <person name="Parey E."/>
            <person name="Roest Crollius H."/>
            <person name="Montfort J."/>
            <person name="Robinson-Rechavi M."/>
            <person name="Bucao C."/>
            <person name="Bouchez O."/>
            <person name="Gislard M."/>
            <person name="Lluch J."/>
            <person name="Milhes M."/>
            <person name="Lampietro C."/>
            <person name="Lopez Roques C."/>
            <person name="Donnadieu C."/>
            <person name="Braasch I."/>
            <person name="Desvignes T."/>
            <person name="Postlethwait J."/>
            <person name="Bobe J."/>
            <person name="Guiguen Y."/>
            <person name="Dirks R."/>
        </authorList>
    </citation>
    <scope>NUCLEOTIDE SEQUENCE</scope>
    <source>
        <strain evidence="2">Tag_6206</strain>
        <tissue evidence="2">Liver</tissue>
    </source>
</reference>
<evidence type="ECO:0000313" key="3">
    <source>
        <dbReference type="Proteomes" id="UP001044222"/>
    </source>
</evidence>
<dbReference type="Proteomes" id="UP001044222">
    <property type="component" value="Unassembled WGS sequence"/>
</dbReference>
<gene>
    <name evidence="2" type="ORF">ANANG_G00094200</name>
</gene>
<comment type="caution">
    <text evidence="2">The sequence shown here is derived from an EMBL/GenBank/DDBJ whole genome shotgun (WGS) entry which is preliminary data.</text>
</comment>
<feature type="compositionally biased region" description="Basic residues" evidence="1">
    <location>
        <begin position="117"/>
        <end position="127"/>
    </location>
</feature>
<dbReference type="AlphaFoldDB" id="A0A9D3MPE2"/>
<sequence>MRDVTSHTARARLGLGFGFGAQGREVLGMGVIGGLGLRAWGVGGLGCWVWEYGGLGLRAVGCWGLGFWGSGQGGVGNRGLRLDPALRHLGQGAENVVPHGKQEVDGQNPVHPEHSLTHRQRHREVSV</sequence>
<protein>
    <submittedName>
        <fullName evidence="2">Uncharacterized protein</fullName>
    </submittedName>
</protein>
<feature type="region of interest" description="Disordered" evidence="1">
    <location>
        <begin position="92"/>
        <end position="127"/>
    </location>
</feature>
<evidence type="ECO:0000313" key="2">
    <source>
        <dbReference type="EMBL" id="KAG5851512.1"/>
    </source>
</evidence>
<evidence type="ECO:0000256" key="1">
    <source>
        <dbReference type="SAM" id="MobiDB-lite"/>
    </source>
</evidence>
<accession>A0A9D3MPE2</accession>
<name>A0A9D3MPE2_ANGAN</name>
<feature type="non-terminal residue" evidence="2">
    <location>
        <position position="1"/>
    </location>
</feature>
<dbReference type="EMBL" id="JAFIRN010000004">
    <property type="protein sequence ID" value="KAG5851512.1"/>
    <property type="molecule type" value="Genomic_DNA"/>
</dbReference>